<proteinExistence type="predicted"/>
<organism evidence="1 2">
    <name type="scientific">Funneliformis geosporum</name>
    <dbReference type="NCBI Taxonomy" id="1117311"/>
    <lineage>
        <taxon>Eukaryota</taxon>
        <taxon>Fungi</taxon>
        <taxon>Fungi incertae sedis</taxon>
        <taxon>Mucoromycota</taxon>
        <taxon>Glomeromycotina</taxon>
        <taxon>Glomeromycetes</taxon>
        <taxon>Glomerales</taxon>
        <taxon>Glomeraceae</taxon>
        <taxon>Funneliformis</taxon>
    </lineage>
</organism>
<gene>
    <name evidence="1" type="ORF">FWILDA_LOCUS2097</name>
</gene>
<protein>
    <submittedName>
        <fullName evidence="1">823_t:CDS:1</fullName>
    </submittedName>
</protein>
<reference evidence="1" key="1">
    <citation type="submission" date="2022-08" db="EMBL/GenBank/DDBJ databases">
        <authorList>
            <person name="Kallberg Y."/>
            <person name="Tangrot J."/>
            <person name="Rosling A."/>
        </authorList>
    </citation>
    <scope>NUCLEOTIDE SEQUENCE</scope>
    <source>
        <strain evidence="1">Wild A</strain>
    </source>
</reference>
<dbReference type="Proteomes" id="UP001153678">
    <property type="component" value="Unassembled WGS sequence"/>
</dbReference>
<dbReference type="OrthoDB" id="2408011at2759"/>
<dbReference type="EMBL" id="CAMKVN010000227">
    <property type="protein sequence ID" value="CAI2165485.1"/>
    <property type="molecule type" value="Genomic_DNA"/>
</dbReference>
<sequence>MGRLSKKSHIALTKSHIINGTFIAETQNKTNFEEETEGNDDDSEWEEDIDLKPYLIGSTKKSIFYDNYGPSGKWTKAAENTPKLTSFFSLKNKEIEGETDDVEKVL</sequence>
<accession>A0A9W4SEE5</accession>
<comment type="caution">
    <text evidence="1">The sequence shown here is derived from an EMBL/GenBank/DDBJ whole genome shotgun (WGS) entry which is preliminary data.</text>
</comment>
<dbReference type="AlphaFoldDB" id="A0A9W4SEE5"/>
<evidence type="ECO:0000313" key="1">
    <source>
        <dbReference type="EMBL" id="CAI2165485.1"/>
    </source>
</evidence>
<name>A0A9W4SEE5_9GLOM</name>
<keyword evidence="2" id="KW-1185">Reference proteome</keyword>
<evidence type="ECO:0000313" key="2">
    <source>
        <dbReference type="Proteomes" id="UP001153678"/>
    </source>
</evidence>